<evidence type="ECO:0000313" key="7">
    <source>
        <dbReference type="EMBL" id="KAG8374549.1"/>
    </source>
</evidence>
<dbReference type="PANTHER" id="PTHR46196">
    <property type="entry name" value="TRANSCRIPTION FACTOR BHLH155-LIKE ISOFORM X1-RELATED"/>
    <property type="match status" value="1"/>
</dbReference>
<proteinExistence type="predicted"/>
<evidence type="ECO:0000256" key="2">
    <source>
        <dbReference type="ARBA" id="ARBA00023015"/>
    </source>
</evidence>
<dbReference type="Pfam" id="PF14215">
    <property type="entry name" value="bHLH-MYC_N"/>
    <property type="match status" value="1"/>
</dbReference>
<evidence type="ECO:0000259" key="6">
    <source>
        <dbReference type="PROSITE" id="PS50888"/>
    </source>
</evidence>
<gene>
    <name evidence="7" type="ORF">BUALT_Bualt10G0007000</name>
</gene>
<name>A0AAV6WV21_9LAMI</name>
<dbReference type="PROSITE" id="PS50888">
    <property type="entry name" value="BHLH"/>
    <property type="match status" value="1"/>
</dbReference>
<dbReference type="Proteomes" id="UP000826271">
    <property type="component" value="Unassembled WGS sequence"/>
</dbReference>
<dbReference type="EMBL" id="WHWC01000010">
    <property type="protein sequence ID" value="KAG8374549.1"/>
    <property type="molecule type" value="Genomic_DNA"/>
</dbReference>
<dbReference type="InterPro" id="IPR025610">
    <property type="entry name" value="MYC/MYB_N"/>
</dbReference>
<dbReference type="PANTHER" id="PTHR46196:SF2">
    <property type="entry name" value="TRANSCRIPTION FACTOR BHLH157"/>
    <property type="match status" value="1"/>
</dbReference>
<dbReference type="InterPro" id="IPR043561">
    <property type="entry name" value="LHW-like"/>
</dbReference>
<dbReference type="GO" id="GO:0003700">
    <property type="term" value="F:DNA-binding transcription factor activity"/>
    <property type="evidence" value="ECO:0007669"/>
    <property type="project" value="InterPro"/>
</dbReference>
<dbReference type="GO" id="GO:0005634">
    <property type="term" value="C:nucleus"/>
    <property type="evidence" value="ECO:0007669"/>
    <property type="project" value="UniProtKB-SubCell"/>
</dbReference>
<feature type="compositionally biased region" description="Basic residues" evidence="5">
    <location>
        <begin position="356"/>
        <end position="368"/>
    </location>
</feature>
<comment type="caution">
    <text evidence="7">The sequence shown here is derived from an EMBL/GenBank/DDBJ whole genome shotgun (WGS) entry which is preliminary data.</text>
</comment>
<keyword evidence="3" id="KW-0804">Transcription</keyword>
<evidence type="ECO:0000313" key="8">
    <source>
        <dbReference type="Proteomes" id="UP000826271"/>
    </source>
</evidence>
<protein>
    <recommendedName>
        <fullName evidence="6">BHLH domain-containing protein</fullName>
    </recommendedName>
</protein>
<sequence>MARLLTLKDAYYEEQMGALIENMLLQVHTLGGGVIGQTAFTENHQWMCLDSHLDVFQDDIELSSQFFAGIKTIAIISVEPWGVVQLGSSHKIHETKDFVDQVKEAFQVMDEGHKFELPGNEPSSLNSQFFNMSTEFSSSLLTLDELLQENAFTEGQPKSWPINEPSRWFSPFPCPTGLIPLNISDNLPTSSIQSSLTDSFGFNSEDKLPDTSGIDKLFDISGSKRPHNWNETLVPVVNSDDLDFRTEDSECISGKYVESKSLFSQLGLDRLLDGPSSSSCSFGQHRCEDQTSSVAKRRKVDNFSWSSNQVKIEGLPDYDSELRNFVELKSEASTKGPCMGDIYTSSSKRQEEHGKNGKKKKAKPGTKPRPKDRQMIQDRLAELRELIPNGDKMSIDRLLERTIRHLSFMNSLKEHAENLKQIDKTKSEAVGKCHSGNDVGGVTWACEVGDQSMVCPLIVEDLNTPGQMIIEMLCEEQGFFLEIVDIIRGFGLTILKGVMEVRETKIWAHFIVEAKGNRLVSRHEIFSSLIQLLHMTDQSLGDINDRFGNLISSDAPSLFNNLDQYDVPFGVNLAHETIQCANL</sequence>
<dbReference type="Pfam" id="PF23176">
    <property type="entry name" value="bHLH_LHW"/>
    <property type="match status" value="1"/>
</dbReference>
<dbReference type="AlphaFoldDB" id="A0AAV6WV21"/>
<evidence type="ECO:0000256" key="4">
    <source>
        <dbReference type="ARBA" id="ARBA00023242"/>
    </source>
</evidence>
<organism evidence="7 8">
    <name type="scientific">Buddleja alternifolia</name>
    <dbReference type="NCBI Taxonomy" id="168488"/>
    <lineage>
        <taxon>Eukaryota</taxon>
        <taxon>Viridiplantae</taxon>
        <taxon>Streptophyta</taxon>
        <taxon>Embryophyta</taxon>
        <taxon>Tracheophyta</taxon>
        <taxon>Spermatophyta</taxon>
        <taxon>Magnoliopsida</taxon>
        <taxon>eudicotyledons</taxon>
        <taxon>Gunneridae</taxon>
        <taxon>Pentapetalae</taxon>
        <taxon>asterids</taxon>
        <taxon>lamiids</taxon>
        <taxon>Lamiales</taxon>
        <taxon>Scrophulariaceae</taxon>
        <taxon>Buddlejeae</taxon>
        <taxon>Buddleja</taxon>
    </lineage>
</organism>
<feature type="region of interest" description="Disordered" evidence="5">
    <location>
        <begin position="337"/>
        <end position="374"/>
    </location>
</feature>
<dbReference type="InterPro" id="IPR011598">
    <property type="entry name" value="bHLH_dom"/>
</dbReference>
<keyword evidence="8" id="KW-1185">Reference proteome</keyword>
<feature type="domain" description="BHLH" evidence="6">
    <location>
        <begin position="360"/>
        <end position="409"/>
    </location>
</feature>
<reference evidence="7" key="1">
    <citation type="submission" date="2019-10" db="EMBL/GenBank/DDBJ databases">
        <authorList>
            <person name="Zhang R."/>
            <person name="Pan Y."/>
            <person name="Wang J."/>
            <person name="Ma R."/>
            <person name="Yu S."/>
        </authorList>
    </citation>
    <scope>NUCLEOTIDE SEQUENCE</scope>
    <source>
        <strain evidence="7">LA-IB0</strain>
        <tissue evidence="7">Leaf</tissue>
    </source>
</reference>
<accession>A0AAV6WV21</accession>
<evidence type="ECO:0000256" key="5">
    <source>
        <dbReference type="SAM" id="MobiDB-lite"/>
    </source>
</evidence>
<evidence type="ECO:0000256" key="3">
    <source>
        <dbReference type="ARBA" id="ARBA00023163"/>
    </source>
</evidence>
<evidence type="ECO:0000256" key="1">
    <source>
        <dbReference type="ARBA" id="ARBA00004123"/>
    </source>
</evidence>
<comment type="subcellular location">
    <subcellularLocation>
        <location evidence="1">Nucleus</location>
    </subcellularLocation>
</comment>
<keyword evidence="2" id="KW-0805">Transcription regulation</keyword>
<keyword evidence="4" id="KW-0539">Nucleus</keyword>
<dbReference type="GO" id="GO:0046983">
    <property type="term" value="F:protein dimerization activity"/>
    <property type="evidence" value="ECO:0007669"/>
    <property type="project" value="InterPro"/>
</dbReference>